<evidence type="ECO:0000256" key="1">
    <source>
        <dbReference type="ARBA" id="ARBA00022692"/>
    </source>
</evidence>
<reference evidence="5" key="1">
    <citation type="submission" date="2020-11" db="EMBL/GenBank/DDBJ databases">
        <authorList>
            <person name="Tran Van P."/>
        </authorList>
    </citation>
    <scope>NUCLEOTIDE SEQUENCE</scope>
</reference>
<feature type="transmembrane region" description="Helical" evidence="4">
    <location>
        <begin position="76"/>
        <end position="94"/>
    </location>
</feature>
<dbReference type="SUPFAM" id="SSF103473">
    <property type="entry name" value="MFS general substrate transporter"/>
    <property type="match status" value="1"/>
</dbReference>
<dbReference type="OrthoDB" id="6508991at2759"/>
<keyword evidence="6" id="KW-1185">Reference proteome</keyword>
<accession>A0A7R9M668</accession>
<organism evidence="5">
    <name type="scientific">Oppiella nova</name>
    <dbReference type="NCBI Taxonomy" id="334625"/>
    <lineage>
        <taxon>Eukaryota</taxon>
        <taxon>Metazoa</taxon>
        <taxon>Ecdysozoa</taxon>
        <taxon>Arthropoda</taxon>
        <taxon>Chelicerata</taxon>
        <taxon>Arachnida</taxon>
        <taxon>Acari</taxon>
        <taxon>Acariformes</taxon>
        <taxon>Sarcoptiformes</taxon>
        <taxon>Oribatida</taxon>
        <taxon>Brachypylina</taxon>
        <taxon>Oppioidea</taxon>
        <taxon>Oppiidae</taxon>
        <taxon>Oppiella</taxon>
    </lineage>
</organism>
<feature type="non-terminal residue" evidence="5">
    <location>
        <position position="437"/>
    </location>
</feature>
<sequence length="437" mass="49216">LTRNNLLIKLKLLSLMERVGTKKIVKLQGRSTRHPAHGPAFVDFKYILNTSLENITYIPTLYSAVGLLHRYVNRQITVIIVLIMMNVFNTLMPFSEHLWQLYTCAVILGITAGAWLTAYNVWLIEIWQEKAVRVLLFSQLMHGLGQFAGEQLDRPYLTGEHTITTSAPPLNSTETSLQTLLNNTIFNATNGAMDLDERRAKLVVPFMVSACIHIVGPLMLFVMFLMKPYVKIQQYYTVDEQHRDVRQIPVVTDRRLLTKAIICVSLGTIHSIDSLIPDFAVTYLQYIPVRLSASRAASVTSAISATYTGAHLLELFATLLFTTKTIIQIHFSIAFLAFISLIFSQNNETLVWISSIAVGFGVSILFPALLAFFGTIIDVTDRMATSIWLSWGFVYFIPSLILGHFIEVHAFVFVVIGLMLIAISFAAFRIVIYRESN</sequence>
<name>A0A7R9M668_9ACAR</name>
<evidence type="ECO:0000256" key="2">
    <source>
        <dbReference type="ARBA" id="ARBA00022989"/>
    </source>
</evidence>
<keyword evidence="1 4" id="KW-0812">Transmembrane</keyword>
<feature type="transmembrane region" description="Helical" evidence="4">
    <location>
        <begin position="411"/>
        <end position="432"/>
    </location>
</feature>
<evidence type="ECO:0000256" key="3">
    <source>
        <dbReference type="ARBA" id="ARBA00023136"/>
    </source>
</evidence>
<feature type="transmembrane region" description="Helical" evidence="4">
    <location>
        <begin position="325"/>
        <end position="344"/>
    </location>
</feature>
<dbReference type="InterPro" id="IPR036259">
    <property type="entry name" value="MFS_trans_sf"/>
</dbReference>
<dbReference type="PANTHER" id="PTHR23121:SF9">
    <property type="entry name" value="SODIUM-DEPENDENT GLUCOSE TRANSPORTER 1"/>
    <property type="match status" value="1"/>
</dbReference>
<dbReference type="EMBL" id="OC922497">
    <property type="protein sequence ID" value="CAD7654224.1"/>
    <property type="molecule type" value="Genomic_DNA"/>
</dbReference>
<protein>
    <submittedName>
        <fullName evidence="5">Uncharacterized protein</fullName>
    </submittedName>
</protein>
<dbReference type="EMBL" id="CAJPVJ010007672">
    <property type="protein sequence ID" value="CAG2171411.1"/>
    <property type="molecule type" value="Genomic_DNA"/>
</dbReference>
<gene>
    <name evidence="5" type="ORF">ONB1V03_LOCUS10874</name>
</gene>
<keyword evidence="3 4" id="KW-0472">Membrane</keyword>
<evidence type="ECO:0000313" key="6">
    <source>
        <dbReference type="Proteomes" id="UP000728032"/>
    </source>
</evidence>
<feature type="transmembrane region" description="Helical" evidence="4">
    <location>
        <begin position="100"/>
        <end position="119"/>
    </location>
</feature>
<proteinExistence type="predicted"/>
<evidence type="ECO:0000256" key="4">
    <source>
        <dbReference type="SAM" id="Phobius"/>
    </source>
</evidence>
<dbReference type="AlphaFoldDB" id="A0A7R9M668"/>
<dbReference type="PANTHER" id="PTHR23121">
    <property type="entry name" value="SODIUM-DEPENDENT GLUCOSE TRANSPORTER 1"/>
    <property type="match status" value="1"/>
</dbReference>
<dbReference type="Proteomes" id="UP000728032">
    <property type="component" value="Unassembled WGS sequence"/>
</dbReference>
<feature type="transmembrane region" description="Helical" evidence="4">
    <location>
        <begin position="350"/>
        <end position="373"/>
    </location>
</feature>
<keyword evidence="2 4" id="KW-1133">Transmembrane helix</keyword>
<feature type="transmembrane region" description="Helical" evidence="4">
    <location>
        <begin position="202"/>
        <end position="226"/>
    </location>
</feature>
<evidence type="ECO:0000313" key="5">
    <source>
        <dbReference type="EMBL" id="CAD7654224.1"/>
    </source>
</evidence>
<dbReference type="Gene3D" id="1.20.1250.20">
    <property type="entry name" value="MFS general substrate transporter like domains"/>
    <property type="match status" value="1"/>
</dbReference>
<feature type="transmembrane region" description="Helical" evidence="4">
    <location>
        <begin position="385"/>
        <end position="405"/>
    </location>
</feature>